<dbReference type="Pfam" id="PF01783">
    <property type="entry name" value="Ribosomal_L32p"/>
    <property type="match status" value="1"/>
</dbReference>
<dbReference type="SUPFAM" id="SSF57829">
    <property type="entry name" value="Zn-binding ribosomal proteins"/>
    <property type="match status" value="1"/>
</dbReference>
<dbReference type="GO" id="GO:0006412">
    <property type="term" value="P:translation"/>
    <property type="evidence" value="ECO:0007669"/>
    <property type="project" value="InterPro"/>
</dbReference>
<comment type="similarity">
    <text evidence="1">Belongs to the bacterial ribosomal protein bL32 family.</text>
</comment>
<accession>A0A8E0VL59</accession>
<gene>
    <name evidence="4" type="ORF">FBUS_00525</name>
</gene>
<comment type="caution">
    <text evidence="4">The sequence shown here is derived from an EMBL/GenBank/DDBJ whole genome shotgun (WGS) entry which is preliminary data.</text>
</comment>
<evidence type="ECO:0000313" key="4">
    <source>
        <dbReference type="EMBL" id="KAA0199703.1"/>
    </source>
</evidence>
<dbReference type="InterPro" id="IPR011332">
    <property type="entry name" value="Ribosomal_zn-bd"/>
</dbReference>
<dbReference type="GO" id="GO:0015934">
    <property type="term" value="C:large ribosomal subunit"/>
    <property type="evidence" value="ECO:0007669"/>
    <property type="project" value="InterPro"/>
</dbReference>
<dbReference type="InterPro" id="IPR002677">
    <property type="entry name" value="Ribosomal_bL32"/>
</dbReference>
<keyword evidence="3" id="KW-0687">Ribonucleoprotein</keyword>
<dbReference type="OrthoDB" id="2014905at2759"/>
<name>A0A8E0VL59_9TREM</name>
<evidence type="ECO:0000256" key="2">
    <source>
        <dbReference type="ARBA" id="ARBA00022980"/>
    </source>
</evidence>
<reference evidence="4" key="1">
    <citation type="submission" date="2019-05" db="EMBL/GenBank/DDBJ databases">
        <title>Annotation for the trematode Fasciolopsis buski.</title>
        <authorList>
            <person name="Choi Y.-J."/>
        </authorList>
    </citation>
    <scope>NUCLEOTIDE SEQUENCE</scope>
    <source>
        <strain evidence="4">HT</strain>
        <tissue evidence="4">Whole worm</tissue>
    </source>
</reference>
<evidence type="ECO:0000256" key="3">
    <source>
        <dbReference type="ARBA" id="ARBA00023274"/>
    </source>
</evidence>
<dbReference type="AlphaFoldDB" id="A0A8E0VL59"/>
<evidence type="ECO:0000256" key="1">
    <source>
        <dbReference type="ARBA" id="ARBA00008560"/>
    </source>
</evidence>
<dbReference type="GO" id="GO:0003735">
    <property type="term" value="F:structural constituent of ribosome"/>
    <property type="evidence" value="ECO:0007669"/>
    <property type="project" value="InterPro"/>
</dbReference>
<dbReference type="Proteomes" id="UP000728185">
    <property type="component" value="Unassembled WGS sequence"/>
</dbReference>
<dbReference type="EMBL" id="LUCM01000969">
    <property type="protein sequence ID" value="KAA0199703.1"/>
    <property type="molecule type" value="Genomic_DNA"/>
</dbReference>
<organism evidence="4 5">
    <name type="scientific">Fasciolopsis buskii</name>
    <dbReference type="NCBI Taxonomy" id="27845"/>
    <lineage>
        <taxon>Eukaryota</taxon>
        <taxon>Metazoa</taxon>
        <taxon>Spiralia</taxon>
        <taxon>Lophotrochozoa</taxon>
        <taxon>Platyhelminthes</taxon>
        <taxon>Trematoda</taxon>
        <taxon>Digenea</taxon>
        <taxon>Plagiorchiida</taxon>
        <taxon>Echinostomata</taxon>
        <taxon>Echinostomatoidea</taxon>
        <taxon>Fasciolidae</taxon>
        <taxon>Fasciolopsis</taxon>
    </lineage>
</organism>
<evidence type="ECO:0000313" key="5">
    <source>
        <dbReference type="Proteomes" id="UP000728185"/>
    </source>
</evidence>
<sequence length="200" mass="22974">MELLRRFTSECAIIMNALRSPHFPNGLTPAVYSGFDFSHLSLWSLDEDALRKSLFLATPKKRRSLELRRIRRFLPFTMDKYKPRDDLVSCPNCGFLHPSGCLCDAKSIFFPDTTMSLWLLFSCLFPVNCYNKVREETNALRSLIGDRLPSDSEVQFHYSNDPTHDSGAYPVRCVEVNRPRPSWFPAIFRRTDSDPGNNGS</sequence>
<keyword evidence="2 4" id="KW-0689">Ribosomal protein</keyword>
<protein>
    <submittedName>
        <fullName evidence="4">39S ribosomal protein L32 mitochondrial</fullName>
    </submittedName>
</protein>
<proteinExistence type="inferred from homology"/>
<keyword evidence="5" id="KW-1185">Reference proteome</keyword>